<evidence type="ECO:0000256" key="3">
    <source>
        <dbReference type="ARBA" id="ARBA00022801"/>
    </source>
</evidence>
<dbReference type="InterPro" id="IPR015500">
    <property type="entry name" value="Peptidase_S8_subtilisin-rel"/>
</dbReference>
<comment type="similarity">
    <text evidence="1 5">Belongs to the peptidase S8 family.</text>
</comment>
<keyword evidence="2 5" id="KW-0645">Protease</keyword>
<evidence type="ECO:0000313" key="8">
    <source>
        <dbReference type="EMBL" id="NUU16380.1"/>
    </source>
</evidence>
<dbReference type="InterPro" id="IPR023828">
    <property type="entry name" value="Peptidase_S8_Ser-AS"/>
</dbReference>
<protein>
    <submittedName>
        <fullName evidence="8">S8 family serine peptidase</fullName>
    </submittedName>
</protein>
<keyword evidence="9" id="KW-1185">Reference proteome</keyword>
<comment type="caution">
    <text evidence="8">The sequence shown here is derived from an EMBL/GenBank/DDBJ whole genome shotgun (WGS) entry which is preliminary data.</text>
</comment>
<dbReference type="Pfam" id="PF00082">
    <property type="entry name" value="Peptidase_S8"/>
    <property type="match status" value="1"/>
</dbReference>
<keyword evidence="3 5" id="KW-0378">Hydrolase</keyword>
<evidence type="ECO:0000259" key="7">
    <source>
        <dbReference type="Pfam" id="PF00082"/>
    </source>
</evidence>
<dbReference type="PROSITE" id="PS00138">
    <property type="entry name" value="SUBTILASE_SER"/>
    <property type="match status" value="1"/>
</dbReference>
<dbReference type="PANTHER" id="PTHR43806:SF11">
    <property type="entry name" value="CEREVISIN-RELATED"/>
    <property type="match status" value="1"/>
</dbReference>
<dbReference type="InterPro" id="IPR000209">
    <property type="entry name" value="Peptidase_S8/S53_dom"/>
</dbReference>
<dbReference type="PROSITE" id="PS00137">
    <property type="entry name" value="SUBTILASE_HIS"/>
    <property type="match status" value="1"/>
</dbReference>
<feature type="region of interest" description="Disordered" evidence="6">
    <location>
        <begin position="55"/>
        <end position="87"/>
    </location>
</feature>
<evidence type="ECO:0000313" key="9">
    <source>
        <dbReference type="Proteomes" id="UP000565724"/>
    </source>
</evidence>
<evidence type="ECO:0000256" key="1">
    <source>
        <dbReference type="ARBA" id="ARBA00011073"/>
    </source>
</evidence>
<feature type="active site" description="Charge relay system" evidence="5">
    <location>
        <position position="472"/>
    </location>
</feature>
<dbReference type="InterPro" id="IPR036852">
    <property type="entry name" value="Peptidase_S8/S53_dom_sf"/>
</dbReference>
<dbReference type="GO" id="GO:0006508">
    <property type="term" value="P:proteolysis"/>
    <property type="evidence" value="ECO:0007669"/>
    <property type="project" value="UniProtKB-KW"/>
</dbReference>
<proteinExistence type="inferred from homology"/>
<organism evidence="8 9">
    <name type="scientific">Cellulomonas humilata</name>
    <dbReference type="NCBI Taxonomy" id="144055"/>
    <lineage>
        <taxon>Bacteria</taxon>
        <taxon>Bacillati</taxon>
        <taxon>Actinomycetota</taxon>
        <taxon>Actinomycetes</taxon>
        <taxon>Micrococcales</taxon>
        <taxon>Cellulomonadaceae</taxon>
        <taxon>Cellulomonas</taxon>
    </lineage>
</organism>
<dbReference type="GO" id="GO:0004252">
    <property type="term" value="F:serine-type endopeptidase activity"/>
    <property type="evidence" value="ECO:0007669"/>
    <property type="project" value="UniProtKB-UniRule"/>
</dbReference>
<dbReference type="InterPro" id="IPR050131">
    <property type="entry name" value="Peptidase_S8_subtilisin-like"/>
</dbReference>
<name>A0A7Y6A012_9CELL</name>
<evidence type="ECO:0000256" key="5">
    <source>
        <dbReference type="PROSITE-ProRule" id="PRU01240"/>
    </source>
</evidence>
<dbReference type="PROSITE" id="PS51892">
    <property type="entry name" value="SUBTILASE"/>
    <property type="match status" value="1"/>
</dbReference>
<feature type="active site" description="Charge relay system" evidence="5">
    <location>
        <position position="293"/>
    </location>
</feature>
<feature type="active site" description="Charge relay system" evidence="5">
    <location>
        <position position="261"/>
    </location>
</feature>
<dbReference type="AlphaFoldDB" id="A0A7Y6A012"/>
<dbReference type="PANTHER" id="PTHR43806">
    <property type="entry name" value="PEPTIDASE S8"/>
    <property type="match status" value="1"/>
</dbReference>
<accession>A0A7Y6A012</accession>
<dbReference type="RefSeq" id="WP_175346282.1">
    <property type="nucleotide sequence ID" value="NZ_JABMCI010000047.1"/>
</dbReference>
<feature type="non-terminal residue" evidence="8">
    <location>
        <position position="626"/>
    </location>
</feature>
<dbReference type="PRINTS" id="PR00723">
    <property type="entry name" value="SUBTILISIN"/>
</dbReference>
<feature type="domain" description="Peptidase S8/S53" evidence="7">
    <location>
        <begin position="253"/>
        <end position="517"/>
    </location>
</feature>
<keyword evidence="4 5" id="KW-0720">Serine protease</keyword>
<dbReference type="InterPro" id="IPR022398">
    <property type="entry name" value="Peptidase_S8_His-AS"/>
</dbReference>
<sequence>MPEYPSTLQHGSGATLTLEPGLAVVTVRPEVPGPAADADTRDVDELLSSIGLEPIADDAAPPNAGDASPNASAGPPTAGGPGARLPMTRINNSDTLRWVRVPQDLPTAAASVADQLGDRAEWLGAVYRFPGVEGEAGLVCPLPNVLLVRPVEGADEGLATRLAEYGLTEDEGRSRYTEPYRYFVLTDPLAHTAYELRDVLLAEAADVVADARLETMPMLTPTTLSPNDTLFATQWGVQRIDAPSAWDITMGDSSTIVAVLDEGCDLTHPDLRFSEPGVNLGTMLPDGSPTGNHGTACAGIAAAALDNNTGVAGVAGASPVLPLAFQNWTDAECAAGLRYAADHGASVVSMSFGVYGPGEGVGPTGWDFTVIDPAIQYAHDRNVVLCAATGNEDIDTFNRYPSRHPLVIACGASSEDDNRKSSASPDGENWWGSNFAPGVSVVAPGVHISTTDRQGSVGYTTGDYVETFNGTSSATPHVAGVAALLRSFDPSLSATAVRDLIERSADKVGTVPYGDVANFPNGTRNDEMGYGRVNAAKALQLADSSQVVRAKDIALVRQNAGWSSIPVAFSVGDGTWQVTNGSAPTFIGSWANTAGVKVVTGDFNGNGLTDIALVRQNAGWASIPVA</sequence>
<dbReference type="Proteomes" id="UP000565724">
    <property type="component" value="Unassembled WGS sequence"/>
</dbReference>
<feature type="compositionally biased region" description="Low complexity" evidence="6">
    <location>
        <begin position="57"/>
        <end position="76"/>
    </location>
</feature>
<evidence type="ECO:0000256" key="6">
    <source>
        <dbReference type="SAM" id="MobiDB-lite"/>
    </source>
</evidence>
<reference evidence="8 9" key="1">
    <citation type="submission" date="2020-05" db="EMBL/GenBank/DDBJ databases">
        <title>Genome Sequencing of Type Strains.</title>
        <authorList>
            <person name="Lemaire J.F."/>
            <person name="Inderbitzin P."/>
            <person name="Gregorio O.A."/>
            <person name="Collins S.B."/>
            <person name="Wespe N."/>
            <person name="Knight-Connoni V."/>
        </authorList>
    </citation>
    <scope>NUCLEOTIDE SEQUENCE [LARGE SCALE GENOMIC DNA]</scope>
    <source>
        <strain evidence="8 9">ATCC 25174</strain>
    </source>
</reference>
<dbReference type="Gene3D" id="3.40.50.200">
    <property type="entry name" value="Peptidase S8/S53 domain"/>
    <property type="match status" value="1"/>
</dbReference>
<dbReference type="EMBL" id="JABMCI010000047">
    <property type="protein sequence ID" value="NUU16380.1"/>
    <property type="molecule type" value="Genomic_DNA"/>
</dbReference>
<evidence type="ECO:0000256" key="2">
    <source>
        <dbReference type="ARBA" id="ARBA00022670"/>
    </source>
</evidence>
<evidence type="ECO:0000256" key="4">
    <source>
        <dbReference type="ARBA" id="ARBA00022825"/>
    </source>
</evidence>
<dbReference type="SUPFAM" id="SSF52743">
    <property type="entry name" value="Subtilisin-like"/>
    <property type="match status" value="1"/>
</dbReference>
<gene>
    <name evidence="8" type="ORF">HP550_03855</name>
</gene>